<evidence type="ECO:0000313" key="8">
    <source>
        <dbReference type="EMBL" id="KAH8691468.1"/>
    </source>
</evidence>
<keyword evidence="5 6" id="KW-0472">Membrane</keyword>
<evidence type="ECO:0000313" key="9">
    <source>
        <dbReference type="Proteomes" id="UP001201262"/>
    </source>
</evidence>
<feature type="transmembrane region" description="Helical" evidence="6">
    <location>
        <begin position="373"/>
        <end position="393"/>
    </location>
</feature>
<feature type="transmembrane region" description="Helical" evidence="6">
    <location>
        <begin position="275"/>
        <end position="297"/>
    </location>
</feature>
<comment type="subcellular location">
    <subcellularLocation>
        <location evidence="1">Membrane</location>
        <topology evidence="1">Multi-pass membrane protein</topology>
    </subcellularLocation>
</comment>
<proteinExistence type="inferred from homology"/>
<evidence type="ECO:0000256" key="4">
    <source>
        <dbReference type="ARBA" id="ARBA00022989"/>
    </source>
</evidence>
<feature type="transmembrane region" description="Helical" evidence="6">
    <location>
        <begin position="337"/>
        <end position="361"/>
    </location>
</feature>
<dbReference type="PROSITE" id="PS50850">
    <property type="entry name" value="MFS"/>
    <property type="match status" value="1"/>
</dbReference>
<sequence>MGYKSVFVGRQAWASATPRLLFICIVYSMGSIFFGIDGTSFAGVQAFQPYAKQFGHYDETLHYYILSPITASLVNSLPQIGKLTGTIAVGPIIVRLGHKHAIGLSAILIQSEVQCTSKHVVQFTVGRIIIYAAVGFVENLTTSPLGIQIVPTYQAEISPAPLRAFFVGAIDLFLLIGALIAALANNSLSKYNDQSGWIIATAIQALPPVLILLGLPFTPDSPRWLVSKGRILDAIEVLNQKIAGVILILHMATGQSFSSAYGPTFYKTVGLSSNAFLYTVLGSVVPIVTCLAGMLCLDAFGRRKTLIVGMTLMSIFLWLIGGLGSSKDRSNQYTNGMIASFILFPAAYHGSLAPAAFTTAAEVGSASLREKTMAFGTALNVIIGFAVVFTIPYLLSPSYAGLGITTVGTIWVILCLPELKGRNLEEIDQMFDAKVPAWRFSKFETTGPSHDSGIAGKGRLKTAEVGISVPTDAHVEDVELPQVA</sequence>
<evidence type="ECO:0000259" key="7">
    <source>
        <dbReference type="PROSITE" id="PS50850"/>
    </source>
</evidence>
<dbReference type="InterPro" id="IPR036259">
    <property type="entry name" value="MFS_trans_sf"/>
</dbReference>
<dbReference type="GO" id="GO:0016020">
    <property type="term" value="C:membrane"/>
    <property type="evidence" value="ECO:0007669"/>
    <property type="project" value="UniProtKB-SubCell"/>
</dbReference>
<organism evidence="8 9">
    <name type="scientific">Talaromyces proteolyticus</name>
    <dbReference type="NCBI Taxonomy" id="1131652"/>
    <lineage>
        <taxon>Eukaryota</taxon>
        <taxon>Fungi</taxon>
        <taxon>Dikarya</taxon>
        <taxon>Ascomycota</taxon>
        <taxon>Pezizomycotina</taxon>
        <taxon>Eurotiomycetes</taxon>
        <taxon>Eurotiomycetidae</taxon>
        <taxon>Eurotiales</taxon>
        <taxon>Trichocomaceae</taxon>
        <taxon>Talaromyces</taxon>
        <taxon>Talaromyces sect. Bacilispori</taxon>
    </lineage>
</organism>
<dbReference type="InterPro" id="IPR020846">
    <property type="entry name" value="MFS_dom"/>
</dbReference>
<name>A0AAD4KG07_9EURO</name>
<dbReference type="EMBL" id="JAJTJA010000012">
    <property type="protein sequence ID" value="KAH8691468.1"/>
    <property type="molecule type" value="Genomic_DNA"/>
</dbReference>
<comment type="similarity">
    <text evidence="2">Belongs to the major facilitator superfamily. Sugar transporter (TC 2.A.1.1) family.</text>
</comment>
<feature type="transmembrane region" description="Helical" evidence="6">
    <location>
        <begin position="164"/>
        <end position="184"/>
    </location>
</feature>
<accession>A0AAD4KG07</accession>
<dbReference type="Pfam" id="PF00083">
    <property type="entry name" value="Sugar_tr"/>
    <property type="match status" value="2"/>
</dbReference>
<dbReference type="RefSeq" id="XP_046067560.1">
    <property type="nucleotide sequence ID" value="XM_046218664.1"/>
</dbReference>
<dbReference type="PANTHER" id="PTHR48022:SF2">
    <property type="entry name" value="PLASTIDIC GLUCOSE TRANSPORTER 4"/>
    <property type="match status" value="1"/>
</dbReference>
<gene>
    <name evidence="8" type="ORF">BGW36DRAFT_400741</name>
</gene>
<dbReference type="Proteomes" id="UP001201262">
    <property type="component" value="Unassembled WGS sequence"/>
</dbReference>
<dbReference type="GO" id="GO:0005351">
    <property type="term" value="F:carbohydrate:proton symporter activity"/>
    <property type="evidence" value="ECO:0007669"/>
    <property type="project" value="TreeGrafter"/>
</dbReference>
<dbReference type="PANTHER" id="PTHR48022">
    <property type="entry name" value="PLASTIDIC GLUCOSE TRANSPORTER 4"/>
    <property type="match status" value="1"/>
</dbReference>
<dbReference type="InterPro" id="IPR005828">
    <property type="entry name" value="MFS_sugar_transport-like"/>
</dbReference>
<comment type="caution">
    <text evidence="8">The sequence shown here is derived from an EMBL/GenBank/DDBJ whole genome shotgun (WGS) entry which is preliminary data.</text>
</comment>
<dbReference type="AlphaFoldDB" id="A0AAD4KG07"/>
<evidence type="ECO:0000256" key="3">
    <source>
        <dbReference type="ARBA" id="ARBA00022692"/>
    </source>
</evidence>
<keyword evidence="4 6" id="KW-1133">Transmembrane helix</keyword>
<evidence type="ECO:0000256" key="1">
    <source>
        <dbReference type="ARBA" id="ARBA00004141"/>
    </source>
</evidence>
<feature type="transmembrane region" description="Helical" evidence="6">
    <location>
        <begin position="399"/>
        <end position="416"/>
    </location>
</feature>
<reference evidence="8" key="1">
    <citation type="submission" date="2021-12" db="EMBL/GenBank/DDBJ databases">
        <title>Convergent genome expansion in fungi linked to evolution of root-endophyte symbiosis.</title>
        <authorList>
            <consortium name="DOE Joint Genome Institute"/>
            <person name="Ke Y.-H."/>
            <person name="Bonito G."/>
            <person name="Liao H.-L."/>
            <person name="Looney B."/>
            <person name="Rojas-Flechas A."/>
            <person name="Nash J."/>
            <person name="Hameed K."/>
            <person name="Schadt C."/>
            <person name="Martin F."/>
            <person name="Crous P.W."/>
            <person name="Miettinen O."/>
            <person name="Magnuson J.K."/>
            <person name="Labbe J."/>
            <person name="Jacobson D."/>
            <person name="Doktycz M.J."/>
            <person name="Veneault-Fourrey C."/>
            <person name="Kuo A."/>
            <person name="Mondo S."/>
            <person name="Calhoun S."/>
            <person name="Riley R."/>
            <person name="Ohm R."/>
            <person name="LaButti K."/>
            <person name="Andreopoulos B."/>
            <person name="Pangilinan J."/>
            <person name="Nolan M."/>
            <person name="Tritt A."/>
            <person name="Clum A."/>
            <person name="Lipzen A."/>
            <person name="Daum C."/>
            <person name="Barry K."/>
            <person name="Grigoriev I.V."/>
            <person name="Vilgalys R."/>
        </authorList>
    </citation>
    <scope>NUCLEOTIDE SEQUENCE</scope>
    <source>
        <strain evidence="8">PMI_201</strain>
    </source>
</reference>
<keyword evidence="9" id="KW-1185">Reference proteome</keyword>
<dbReference type="Gene3D" id="1.20.1250.20">
    <property type="entry name" value="MFS general substrate transporter like domains"/>
    <property type="match status" value="2"/>
</dbReference>
<feature type="transmembrane region" description="Helical" evidence="6">
    <location>
        <begin position="306"/>
        <end position="325"/>
    </location>
</feature>
<feature type="transmembrane region" description="Helical" evidence="6">
    <location>
        <begin position="196"/>
        <end position="217"/>
    </location>
</feature>
<protein>
    <submittedName>
        <fullName evidence="8">Major facilitator superfamily domain-containing protein</fullName>
    </submittedName>
</protein>
<feature type="domain" description="Major facilitator superfamily (MFS) profile" evidence="7">
    <location>
        <begin position="23"/>
        <end position="420"/>
    </location>
</feature>
<feature type="transmembrane region" description="Helical" evidence="6">
    <location>
        <begin position="20"/>
        <end position="44"/>
    </location>
</feature>
<dbReference type="SUPFAM" id="SSF103473">
    <property type="entry name" value="MFS general substrate transporter"/>
    <property type="match status" value="1"/>
</dbReference>
<keyword evidence="3 6" id="KW-0812">Transmembrane</keyword>
<dbReference type="InterPro" id="IPR005829">
    <property type="entry name" value="Sugar_transporter_CS"/>
</dbReference>
<evidence type="ECO:0000256" key="2">
    <source>
        <dbReference type="ARBA" id="ARBA00010992"/>
    </source>
</evidence>
<evidence type="ECO:0000256" key="6">
    <source>
        <dbReference type="SAM" id="Phobius"/>
    </source>
</evidence>
<dbReference type="GeneID" id="70248951"/>
<dbReference type="InterPro" id="IPR050360">
    <property type="entry name" value="MFS_Sugar_Transporters"/>
</dbReference>
<dbReference type="PROSITE" id="PS00216">
    <property type="entry name" value="SUGAR_TRANSPORT_1"/>
    <property type="match status" value="1"/>
</dbReference>
<evidence type="ECO:0000256" key="5">
    <source>
        <dbReference type="ARBA" id="ARBA00023136"/>
    </source>
</evidence>